<dbReference type="EnsemblMetazoa" id="CJA38270.1">
    <property type="protein sequence ID" value="CJA38270.1"/>
    <property type="gene ID" value="WBGene00214117"/>
</dbReference>
<protein>
    <submittedName>
        <fullName evidence="2">Uncharacterized protein</fullName>
    </submittedName>
</protein>
<dbReference type="Proteomes" id="UP000005237">
    <property type="component" value="Unassembled WGS sequence"/>
</dbReference>
<reference evidence="2" key="2">
    <citation type="submission" date="2022-06" db="UniProtKB">
        <authorList>
            <consortium name="EnsemblMetazoa"/>
        </authorList>
    </citation>
    <scope>IDENTIFICATION</scope>
    <source>
        <strain evidence="2">DF5081</strain>
    </source>
</reference>
<reference evidence="3" key="1">
    <citation type="submission" date="2010-08" db="EMBL/GenBank/DDBJ databases">
        <authorList>
            <consortium name="Caenorhabditis japonica Sequencing Consortium"/>
            <person name="Wilson R.K."/>
        </authorList>
    </citation>
    <scope>NUCLEOTIDE SEQUENCE [LARGE SCALE GENOMIC DNA]</scope>
    <source>
        <strain evidence="3">DF5081</strain>
    </source>
</reference>
<proteinExistence type="predicted"/>
<organism evidence="2 3">
    <name type="scientific">Caenorhabditis japonica</name>
    <dbReference type="NCBI Taxonomy" id="281687"/>
    <lineage>
        <taxon>Eukaryota</taxon>
        <taxon>Metazoa</taxon>
        <taxon>Ecdysozoa</taxon>
        <taxon>Nematoda</taxon>
        <taxon>Chromadorea</taxon>
        <taxon>Rhabditida</taxon>
        <taxon>Rhabditina</taxon>
        <taxon>Rhabditomorpha</taxon>
        <taxon>Rhabditoidea</taxon>
        <taxon>Rhabditidae</taxon>
        <taxon>Peloderinae</taxon>
        <taxon>Caenorhabditis</taxon>
    </lineage>
</organism>
<name>A0A8R1ELW0_CAEJA</name>
<dbReference type="PANTHER" id="PTHR31058:SF2">
    <property type="entry name" value="ZINC FINGER C4H2 DOMAIN-CONTAINING PROTEIN"/>
    <property type="match status" value="1"/>
</dbReference>
<accession>A0A8R1ELW0</accession>
<dbReference type="GO" id="GO:0045666">
    <property type="term" value="P:positive regulation of neuron differentiation"/>
    <property type="evidence" value="ECO:0007669"/>
    <property type="project" value="TreeGrafter"/>
</dbReference>
<keyword evidence="1" id="KW-0175">Coiled coil</keyword>
<dbReference type="InterPro" id="IPR018482">
    <property type="entry name" value="Znf-C4H2"/>
</dbReference>
<dbReference type="PANTHER" id="PTHR31058">
    <property type="entry name" value="ZINC FINGER C4H2 DOMAIN-CONTAINING PROTEIN"/>
    <property type="match status" value="1"/>
</dbReference>
<evidence type="ECO:0000313" key="2">
    <source>
        <dbReference type="EnsemblMetazoa" id="CJA38270.1"/>
    </source>
</evidence>
<dbReference type="Pfam" id="PF10146">
    <property type="entry name" value="zf-C4H2"/>
    <property type="match status" value="1"/>
</dbReference>
<sequence length="227" mass="26490">MHGVDEFHKIASEIQKDEAQVKALEAHLEKCNGIRTELDLERRNHAEELRQINQDINTLEDITKSSKTELENRKRKISAAMTAVERMRGVLNDNLEAMSIEHKLEPSEEELRFQETSSGPMITPQITIHPEIPAFLQSLLESAQQSELQPTNLMNRHRMPPSFVEASKMKMEKILNHCGWKHKNHLVCKLYIPDMAAVWQHKYSLPTRRHFHPQSLRKIDWQDAYQT</sequence>
<dbReference type="GO" id="GO:0005634">
    <property type="term" value="C:nucleus"/>
    <property type="evidence" value="ECO:0007669"/>
    <property type="project" value="TreeGrafter"/>
</dbReference>
<evidence type="ECO:0000313" key="3">
    <source>
        <dbReference type="Proteomes" id="UP000005237"/>
    </source>
</evidence>
<evidence type="ECO:0000256" key="1">
    <source>
        <dbReference type="SAM" id="Coils"/>
    </source>
</evidence>
<keyword evidence="3" id="KW-1185">Reference proteome</keyword>
<feature type="coiled-coil region" evidence="1">
    <location>
        <begin position="35"/>
        <end position="62"/>
    </location>
</feature>